<dbReference type="AlphaFoldDB" id="V2URQ7"/>
<dbReference type="HOGENOM" id="CLU_170090_0_0_6"/>
<evidence type="ECO:0000313" key="3">
    <source>
        <dbReference type="Proteomes" id="UP000018418"/>
    </source>
</evidence>
<dbReference type="Proteomes" id="UP000018418">
    <property type="component" value="Unassembled WGS sequence"/>
</dbReference>
<keyword evidence="3" id="KW-1185">Reference proteome</keyword>
<sequence length="114" mass="13531">MLKSIDTIAILFRSRVKISVQYFSHFLLSCIVLSVIVFVYFISICPIQSHQYDVVENLARSAQYPKTQHFAIQLLQQPNLTQWQYFQVMRAYQYEKTITMRYPALNTNDTLPRF</sequence>
<accession>V2URQ7</accession>
<keyword evidence="1" id="KW-0472">Membrane</keyword>
<proteinExistence type="predicted"/>
<keyword evidence="1" id="KW-1133">Transmembrane helix</keyword>
<keyword evidence="1" id="KW-0812">Transmembrane</keyword>
<evidence type="ECO:0000256" key="1">
    <source>
        <dbReference type="SAM" id="Phobius"/>
    </source>
</evidence>
<dbReference type="PROSITE" id="PS51257">
    <property type="entry name" value="PROKAR_LIPOPROTEIN"/>
    <property type="match status" value="1"/>
</dbReference>
<gene>
    <name evidence="2" type="ORF">P255_00868</name>
</gene>
<protein>
    <submittedName>
        <fullName evidence="2">Uncharacterized protein</fullName>
    </submittedName>
</protein>
<feature type="transmembrane region" description="Helical" evidence="1">
    <location>
        <begin position="20"/>
        <end position="42"/>
    </location>
</feature>
<name>V2URQ7_9GAMM</name>
<comment type="caution">
    <text evidence="2">The sequence shown here is derived from an EMBL/GenBank/DDBJ whole genome shotgun (WGS) entry which is preliminary data.</text>
</comment>
<dbReference type="PATRIC" id="fig|1341683.3.peg.861"/>
<organism evidence="2 3">
    <name type="scientific">Acinetobacter brisouii CIP 110357</name>
    <dbReference type="NCBI Taxonomy" id="1341683"/>
    <lineage>
        <taxon>Bacteria</taxon>
        <taxon>Pseudomonadati</taxon>
        <taxon>Pseudomonadota</taxon>
        <taxon>Gammaproteobacteria</taxon>
        <taxon>Moraxellales</taxon>
        <taxon>Moraxellaceae</taxon>
        <taxon>Acinetobacter</taxon>
    </lineage>
</organism>
<dbReference type="OrthoDB" id="6707418at2"/>
<reference evidence="2 3" key="1">
    <citation type="submission" date="2013-10" db="EMBL/GenBank/DDBJ databases">
        <title>The Genome Sequence of Acinetobacter brisouii CIP 110357.</title>
        <authorList>
            <consortium name="The Broad Institute Genomics Platform"/>
            <consortium name="The Broad Institute Genome Sequencing Center for Infectious Disease"/>
            <person name="Cerqueira G."/>
            <person name="Feldgarden M."/>
            <person name="Courvalin P."/>
            <person name="Grillot-Courvalin C."/>
            <person name="Clermont D."/>
            <person name="Rocha E."/>
            <person name="Yoon E.-J."/>
            <person name="Nemec A."/>
            <person name="Young S.K."/>
            <person name="Zeng Q."/>
            <person name="Gargeya S."/>
            <person name="Fitzgerald M."/>
            <person name="Abouelleil A."/>
            <person name="Alvarado L."/>
            <person name="Berlin A.M."/>
            <person name="Chapman S.B."/>
            <person name="Gainer-Dewar J."/>
            <person name="Goldberg J."/>
            <person name="Gnerre S."/>
            <person name="Griggs A."/>
            <person name="Gujja S."/>
            <person name="Hansen M."/>
            <person name="Howarth C."/>
            <person name="Imamovic A."/>
            <person name="Ireland A."/>
            <person name="Larimer J."/>
            <person name="McCowan C."/>
            <person name="Murphy C."/>
            <person name="Pearson M."/>
            <person name="Poon T.W."/>
            <person name="Priest M."/>
            <person name="Roberts A."/>
            <person name="Saif S."/>
            <person name="Shea T."/>
            <person name="Sykes S."/>
            <person name="Wortman J."/>
            <person name="Nusbaum C."/>
            <person name="Birren B."/>
        </authorList>
    </citation>
    <scope>NUCLEOTIDE SEQUENCE [LARGE SCALE GENOMIC DNA]</scope>
    <source>
        <strain evidence="2 3">CIP 110357</strain>
    </source>
</reference>
<evidence type="ECO:0000313" key="2">
    <source>
        <dbReference type="EMBL" id="ESK52707.1"/>
    </source>
</evidence>
<dbReference type="EMBL" id="AYEU01000003">
    <property type="protein sequence ID" value="ESK52707.1"/>
    <property type="molecule type" value="Genomic_DNA"/>
</dbReference>